<protein>
    <submittedName>
        <fullName evidence="2">DUF2087 domain-containing protein</fullName>
    </submittedName>
</protein>
<accession>A0A937JLW1</accession>
<gene>
    <name evidence="2" type="ORF">JK359_01220</name>
</gene>
<name>A0A937JLW1_9ACTN</name>
<dbReference type="Pfam" id="PF09860">
    <property type="entry name" value="DUF2087"/>
    <property type="match status" value="1"/>
</dbReference>
<proteinExistence type="predicted"/>
<dbReference type="Proteomes" id="UP000661858">
    <property type="component" value="Unassembled WGS sequence"/>
</dbReference>
<dbReference type="EMBL" id="JAERRK010000001">
    <property type="protein sequence ID" value="MBL1080607.1"/>
    <property type="molecule type" value="Genomic_DNA"/>
</dbReference>
<dbReference type="RefSeq" id="WP_201830665.1">
    <property type="nucleotide sequence ID" value="NZ_JAERRK010000001.1"/>
</dbReference>
<organism evidence="2 3">
    <name type="scientific">Streptomyces actinomycinicus</name>
    <dbReference type="NCBI Taxonomy" id="1695166"/>
    <lineage>
        <taxon>Bacteria</taxon>
        <taxon>Bacillati</taxon>
        <taxon>Actinomycetota</taxon>
        <taxon>Actinomycetes</taxon>
        <taxon>Kitasatosporales</taxon>
        <taxon>Streptomycetaceae</taxon>
        <taxon>Streptomyces</taxon>
    </lineage>
</organism>
<dbReference type="AlphaFoldDB" id="A0A937JLW1"/>
<evidence type="ECO:0000313" key="3">
    <source>
        <dbReference type="Proteomes" id="UP000661858"/>
    </source>
</evidence>
<evidence type="ECO:0000313" key="2">
    <source>
        <dbReference type="EMBL" id="MBL1080607.1"/>
    </source>
</evidence>
<feature type="domain" description="DUF2087" evidence="1">
    <location>
        <begin position="138"/>
        <end position="210"/>
    </location>
</feature>
<evidence type="ECO:0000259" key="1">
    <source>
        <dbReference type="Pfam" id="PF09860"/>
    </source>
</evidence>
<reference evidence="2" key="1">
    <citation type="submission" date="2021-01" db="EMBL/GenBank/DDBJ databases">
        <title>WGS of actinomycetes isolated from Thailand.</title>
        <authorList>
            <person name="Thawai C."/>
        </authorList>
    </citation>
    <scope>NUCLEOTIDE SEQUENCE</scope>
    <source>
        <strain evidence="2">RCU-197</strain>
    </source>
</reference>
<comment type="caution">
    <text evidence="2">The sequence shown here is derived from an EMBL/GenBank/DDBJ whole genome shotgun (WGS) entry which is preliminary data.</text>
</comment>
<dbReference type="InterPro" id="IPR018656">
    <property type="entry name" value="DUF2087"/>
</dbReference>
<sequence length="216" mass="22652">MDKDNVPDARERSRQLIGLLADENRLRAFAAVALGATSPEEVAGRAGLSPKATALALLRLREQGAVTGAGTGTGTGAGAGASAGAVTGTGTGTGTGSGSGAGGALAVSYGLLRELARPDRSARPAGTDVVSTFVRDGRLLRLPAQWTRKQQVLRHIAEQTFEPGVAYPERVVNERLRTWCEGSDEIDHVTLRRYLVDLHELRRSDGVYERAAAPAP</sequence>
<keyword evidence="3" id="KW-1185">Reference proteome</keyword>